<evidence type="ECO:0000313" key="2">
    <source>
        <dbReference type="EMBL" id="GAH70077.1"/>
    </source>
</evidence>
<feature type="transmembrane region" description="Helical" evidence="1">
    <location>
        <begin position="101"/>
        <end position="119"/>
    </location>
</feature>
<protein>
    <submittedName>
        <fullName evidence="2">Uncharacterized protein</fullName>
    </submittedName>
</protein>
<sequence>DRAPLHFFFTGENVVSSAALALVLLLLMREQTLPALARRICFATLIMMGFMCALNLLGVYILQYRPLVLLHPLRADTWAHLAMFVCLPAYLWLASSRNQHALSRVLLLAIAGLFMVGPVPEPLQIWLLALLVALVVADRQGAWSRWPDAGWRLLTGLALAVAVVVLALQGARVAVVVVMLAVLGGIGSRWLSARSWGLLGLVLFVAVLNVVRTDTYDIASRHFLWYQGHPDAEFRDIAHWAKENTDAATGFITPPWLAGWRCLSQRSTLIELK</sequence>
<reference evidence="2" key="1">
    <citation type="journal article" date="2014" name="Front. Microbiol.">
        <title>High frequency of phylogenetically diverse reductive dehalogenase-homologous genes in deep subseafloor sedimentary metagenomes.</title>
        <authorList>
            <person name="Kawai M."/>
            <person name="Futagami T."/>
            <person name="Toyoda A."/>
            <person name="Takaki Y."/>
            <person name="Nishi S."/>
            <person name="Hori S."/>
            <person name="Arai W."/>
            <person name="Tsubouchi T."/>
            <person name="Morono Y."/>
            <person name="Uchiyama I."/>
            <person name="Ito T."/>
            <person name="Fujiyama A."/>
            <person name="Inagaki F."/>
            <person name="Takami H."/>
        </authorList>
    </citation>
    <scope>NUCLEOTIDE SEQUENCE</scope>
    <source>
        <strain evidence="2">Expedition CK06-06</strain>
    </source>
</reference>
<keyword evidence="1" id="KW-0812">Transmembrane</keyword>
<feature type="transmembrane region" description="Helical" evidence="1">
    <location>
        <begin position="154"/>
        <end position="187"/>
    </location>
</feature>
<keyword evidence="1" id="KW-0472">Membrane</keyword>
<feature type="transmembrane region" description="Helical" evidence="1">
    <location>
        <begin position="40"/>
        <end position="62"/>
    </location>
</feature>
<feature type="non-terminal residue" evidence="2">
    <location>
        <position position="273"/>
    </location>
</feature>
<accession>X1HKT7</accession>
<organism evidence="2">
    <name type="scientific">marine sediment metagenome</name>
    <dbReference type="NCBI Taxonomy" id="412755"/>
    <lineage>
        <taxon>unclassified sequences</taxon>
        <taxon>metagenomes</taxon>
        <taxon>ecological metagenomes</taxon>
    </lineage>
</organism>
<name>X1HKT7_9ZZZZ</name>
<feature type="transmembrane region" description="Helical" evidence="1">
    <location>
        <begin position="77"/>
        <end position="94"/>
    </location>
</feature>
<comment type="caution">
    <text evidence="2">The sequence shown here is derived from an EMBL/GenBank/DDBJ whole genome shotgun (WGS) entry which is preliminary data.</text>
</comment>
<dbReference type="AlphaFoldDB" id="X1HKT7"/>
<dbReference type="EMBL" id="BARU01025750">
    <property type="protein sequence ID" value="GAH70077.1"/>
    <property type="molecule type" value="Genomic_DNA"/>
</dbReference>
<feature type="transmembrane region" description="Helical" evidence="1">
    <location>
        <begin position="6"/>
        <end position="28"/>
    </location>
</feature>
<evidence type="ECO:0000256" key="1">
    <source>
        <dbReference type="SAM" id="Phobius"/>
    </source>
</evidence>
<feature type="transmembrane region" description="Helical" evidence="1">
    <location>
        <begin position="193"/>
        <end position="211"/>
    </location>
</feature>
<keyword evidence="1" id="KW-1133">Transmembrane helix</keyword>
<feature type="non-terminal residue" evidence="2">
    <location>
        <position position="1"/>
    </location>
</feature>
<gene>
    <name evidence="2" type="ORF">S03H2_41448</name>
</gene>
<proteinExistence type="predicted"/>